<dbReference type="PANTHER" id="PTHR48207:SF3">
    <property type="entry name" value="SUCCINATE--HYDROXYMETHYLGLUTARATE COA-TRANSFERASE"/>
    <property type="match status" value="1"/>
</dbReference>
<dbReference type="InterPro" id="IPR023606">
    <property type="entry name" value="CoA-Trfase_III_dom_1_sf"/>
</dbReference>
<dbReference type="GO" id="GO:0008410">
    <property type="term" value="F:CoA-transferase activity"/>
    <property type="evidence" value="ECO:0007669"/>
    <property type="project" value="TreeGrafter"/>
</dbReference>
<dbReference type="AlphaFoldDB" id="A0A1M7AH94"/>
<name>A0A1M7AH94_9BRAD</name>
<proteinExistence type="predicted"/>
<dbReference type="Gene3D" id="3.30.1540.10">
    <property type="entry name" value="formyl-coa transferase, domain 3"/>
    <property type="match status" value="1"/>
</dbReference>
<reference evidence="2 3" key="1">
    <citation type="submission" date="2016-11" db="EMBL/GenBank/DDBJ databases">
        <authorList>
            <person name="Jaros S."/>
            <person name="Januszkiewicz K."/>
            <person name="Wedrychowicz H."/>
        </authorList>
    </citation>
    <scope>NUCLEOTIDE SEQUENCE [LARGE SCALE GENOMIC DNA]</scope>
    <source>
        <strain evidence="2 3">GAS499</strain>
    </source>
</reference>
<dbReference type="RefSeq" id="WP_079543121.1">
    <property type="nucleotide sequence ID" value="NZ_LT670844.1"/>
</dbReference>
<dbReference type="OrthoDB" id="9806585at2"/>
<dbReference type="InterPro" id="IPR044855">
    <property type="entry name" value="CoA-Trfase_III_dom3_sf"/>
</dbReference>
<dbReference type="SUPFAM" id="SSF89796">
    <property type="entry name" value="CoA-transferase family III (CaiB/BaiF)"/>
    <property type="match status" value="1"/>
</dbReference>
<dbReference type="Proteomes" id="UP000189935">
    <property type="component" value="Chromosome I"/>
</dbReference>
<evidence type="ECO:0000313" key="3">
    <source>
        <dbReference type="Proteomes" id="UP000189935"/>
    </source>
</evidence>
<gene>
    <name evidence="2" type="ORF">SAMN05444159_5861</name>
</gene>
<accession>A0A1M7AH94</accession>
<keyword evidence="1 2" id="KW-0808">Transferase</keyword>
<evidence type="ECO:0000256" key="1">
    <source>
        <dbReference type="ARBA" id="ARBA00022679"/>
    </source>
</evidence>
<dbReference type="InterPro" id="IPR003673">
    <property type="entry name" value="CoA-Trfase_fam_III"/>
</dbReference>
<evidence type="ECO:0000313" key="2">
    <source>
        <dbReference type="EMBL" id="SHL42173.1"/>
    </source>
</evidence>
<dbReference type="InterPro" id="IPR050483">
    <property type="entry name" value="CoA-transferase_III_domain"/>
</dbReference>
<organism evidence="2 3">
    <name type="scientific">Bradyrhizobium lablabi</name>
    <dbReference type="NCBI Taxonomy" id="722472"/>
    <lineage>
        <taxon>Bacteria</taxon>
        <taxon>Pseudomonadati</taxon>
        <taxon>Pseudomonadota</taxon>
        <taxon>Alphaproteobacteria</taxon>
        <taxon>Hyphomicrobiales</taxon>
        <taxon>Nitrobacteraceae</taxon>
        <taxon>Bradyrhizobium</taxon>
    </lineage>
</organism>
<dbReference type="Pfam" id="PF02515">
    <property type="entry name" value="CoA_transf_3"/>
    <property type="match status" value="1"/>
</dbReference>
<sequence>MSFTPASKALARFKVLDLTRVRAGPTAARQLADWGADVIKIELPKGLDESDMGGPRHGPDFQNLHRNKRSLTLNLKEKDGVDIFKQMVKTADVVIENYRPDVKFRLGIDYETIRAINKRIVYGSISGFGEDGPYRERPGFDQIAQGMGGLMSITGLPGQGPVRVGIPVADLGAGIFCAMGILVALLEREVSGEGQWVQSSLLGAQISLLDFQAARWLIAKDVPGQAGNDHPTSIPTGVFPTRNGHINIAASGKHIFRRFCERLDLEHLLQDPLFSDDAARSKNRIALNKVISEVTRQRTSAELIAMLNEAGVPCGPINRMDDVFADPQVKHLGMAAPVHHKTLGGIEVVNQAVKLSRTPSGIAHPTPEKGEHTEEVLKEYGYDDKAIADFRARKIV</sequence>
<protein>
    <submittedName>
        <fullName evidence="2">Formyl-CoA transferase</fullName>
    </submittedName>
</protein>
<dbReference type="PANTHER" id="PTHR48207">
    <property type="entry name" value="SUCCINATE--HYDROXYMETHYLGLUTARATE COA-TRANSFERASE"/>
    <property type="match status" value="1"/>
</dbReference>
<dbReference type="EMBL" id="LT670844">
    <property type="protein sequence ID" value="SHL42173.1"/>
    <property type="molecule type" value="Genomic_DNA"/>
</dbReference>
<dbReference type="Gene3D" id="3.40.50.10540">
    <property type="entry name" value="Crotonobetainyl-coa:carnitine coa-transferase, domain 1"/>
    <property type="match status" value="1"/>
</dbReference>